<keyword evidence="1" id="KW-1185">Reference proteome</keyword>
<organism evidence="1 2">
    <name type="scientific">Steinernema glaseri</name>
    <dbReference type="NCBI Taxonomy" id="37863"/>
    <lineage>
        <taxon>Eukaryota</taxon>
        <taxon>Metazoa</taxon>
        <taxon>Ecdysozoa</taxon>
        <taxon>Nematoda</taxon>
        <taxon>Chromadorea</taxon>
        <taxon>Rhabditida</taxon>
        <taxon>Tylenchina</taxon>
        <taxon>Panagrolaimomorpha</taxon>
        <taxon>Strongyloidoidea</taxon>
        <taxon>Steinernematidae</taxon>
        <taxon>Steinernema</taxon>
    </lineage>
</organism>
<evidence type="ECO:0000313" key="1">
    <source>
        <dbReference type="Proteomes" id="UP000095287"/>
    </source>
</evidence>
<reference evidence="2" key="1">
    <citation type="submission" date="2016-11" db="UniProtKB">
        <authorList>
            <consortium name="WormBaseParasite"/>
        </authorList>
    </citation>
    <scope>IDENTIFICATION</scope>
</reference>
<dbReference type="AlphaFoldDB" id="A0A1I7Z3C1"/>
<sequence>MMGCRCSKGSEQKPERKNASASVAALVFQANRAAALMASDLCGIELEAELARRLIRRAKNDGATVSVVNGCLYLDYKFVGFLPAGVRG</sequence>
<name>A0A1I7Z3C1_9BILA</name>
<proteinExistence type="predicted"/>
<evidence type="ECO:0000313" key="2">
    <source>
        <dbReference type="WBParaSite" id="L893_g22355.t1"/>
    </source>
</evidence>
<protein>
    <submittedName>
        <fullName evidence="2">CN hydrolase domain-containing protein</fullName>
    </submittedName>
</protein>
<dbReference type="WBParaSite" id="L893_g22355.t1">
    <property type="protein sequence ID" value="L893_g22355.t1"/>
    <property type="gene ID" value="L893_g22355"/>
</dbReference>
<accession>A0A1I7Z3C1</accession>
<dbReference type="Proteomes" id="UP000095287">
    <property type="component" value="Unplaced"/>
</dbReference>